<dbReference type="InterPro" id="IPR036397">
    <property type="entry name" value="RNaseH_sf"/>
</dbReference>
<dbReference type="Proteomes" id="UP001152622">
    <property type="component" value="Chromosome 10"/>
</dbReference>
<dbReference type="EMBL" id="JAINUF010000010">
    <property type="protein sequence ID" value="KAJ8347758.1"/>
    <property type="molecule type" value="Genomic_DNA"/>
</dbReference>
<dbReference type="InterPro" id="IPR043502">
    <property type="entry name" value="DNA/RNA_pol_sf"/>
</dbReference>
<dbReference type="Gene3D" id="3.10.20.370">
    <property type="match status" value="1"/>
</dbReference>
<dbReference type="SUPFAM" id="SSF56672">
    <property type="entry name" value="DNA/RNA polymerases"/>
    <property type="match status" value="1"/>
</dbReference>
<evidence type="ECO:0000313" key="10">
    <source>
        <dbReference type="Proteomes" id="UP001152622"/>
    </source>
</evidence>
<dbReference type="Gene3D" id="3.30.420.10">
    <property type="entry name" value="Ribonuclease H-like superfamily/Ribonuclease H"/>
    <property type="match status" value="1"/>
</dbReference>
<dbReference type="InterPro" id="IPR050951">
    <property type="entry name" value="Retrovirus_Pol_polyprotein"/>
</dbReference>
<evidence type="ECO:0000256" key="6">
    <source>
        <dbReference type="ARBA" id="ARBA00022918"/>
    </source>
</evidence>
<feature type="compositionally biased region" description="Basic and acidic residues" evidence="7">
    <location>
        <begin position="463"/>
        <end position="485"/>
    </location>
</feature>
<dbReference type="CDD" id="cd09274">
    <property type="entry name" value="RNase_HI_RT_Ty3"/>
    <property type="match status" value="1"/>
</dbReference>
<accession>A0A9Q1IMS5</accession>
<evidence type="ECO:0000256" key="3">
    <source>
        <dbReference type="ARBA" id="ARBA00022722"/>
    </source>
</evidence>
<organism evidence="9 10">
    <name type="scientific">Synaphobranchus kaupii</name>
    <name type="common">Kaup's arrowtooth eel</name>
    <dbReference type="NCBI Taxonomy" id="118154"/>
    <lineage>
        <taxon>Eukaryota</taxon>
        <taxon>Metazoa</taxon>
        <taxon>Chordata</taxon>
        <taxon>Craniata</taxon>
        <taxon>Vertebrata</taxon>
        <taxon>Euteleostomi</taxon>
        <taxon>Actinopterygii</taxon>
        <taxon>Neopterygii</taxon>
        <taxon>Teleostei</taxon>
        <taxon>Anguilliformes</taxon>
        <taxon>Synaphobranchidae</taxon>
        <taxon>Synaphobranchus</taxon>
    </lineage>
</organism>
<keyword evidence="1" id="KW-0808">Transferase</keyword>
<feature type="region of interest" description="Disordered" evidence="7">
    <location>
        <begin position="532"/>
        <end position="579"/>
    </location>
</feature>
<evidence type="ECO:0000256" key="1">
    <source>
        <dbReference type="ARBA" id="ARBA00022679"/>
    </source>
</evidence>
<dbReference type="FunFam" id="3.10.20.370:FF:000001">
    <property type="entry name" value="Retrovirus-related Pol polyprotein from transposon 17.6-like protein"/>
    <property type="match status" value="1"/>
</dbReference>
<comment type="caution">
    <text evidence="9">The sequence shown here is derived from an EMBL/GenBank/DDBJ whole genome shotgun (WGS) entry which is preliminary data.</text>
</comment>
<dbReference type="GO" id="GO:0003964">
    <property type="term" value="F:RNA-directed DNA polymerase activity"/>
    <property type="evidence" value="ECO:0007669"/>
    <property type="project" value="UniProtKB-KW"/>
</dbReference>
<dbReference type="GO" id="GO:0003676">
    <property type="term" value="F:nucleic acid binding"/>
    <property type="evidence" value="ECO:0007669"/>
    <property type="project" value="InterPro"/>
</dbReference>
<reference evidence="9" key="1">
    <citation type="journal article" date="2023" name="Science">
        <title>Genome structures resolve the early diversification of teleost fishes.</title>
        <authorList>
            <person name="Parey E."/>
            <person name="Louis A."/>
            <person name="Montfort J."/>
            <person name="Bouchez O."/>
            <person name="Roques C."/>
            <person name="Iampietro C."/>
            <person name="Lluch J."/>
            <person name="Castinel A."/>
            <person name="Donnadieu C."/>
            <person name="Desvignes T."/>
            <person name="Floi Bucao C."/>
            <person name="Jouanno E."/>
            <person name="Wen M."/>
            <person name="Mejri S."/>
            <person name="Dirks R."/>
            <person name="Jansen H."/>
            <person name="Henkel C."/>
            <person name="Chen W.J."/>
            <person name="Zahm M."/>
            <person name="Cabau C."/>
            <person name="Klopp C."/>
            <person name="Thompson A.W."/>
            <person name="Robinson-Rechavi M."/>
            <person name="Braasch I."/>
            <person name="Lecointre G."/>
            <person name="Bobe J."/>
            <person name="Postlethwait J.H."/>
            <person name="Berthelot C."/>
            <person name="Roest Crollius H."/>
            <person name="Guiguen Y."/>
        </authorList>
    </citation>
    <scope>NUCLEOTIDE SEQUENCE</scope>
    <source>
        <strain evidence="9">WJC10195</strain>
    </source>
</reference>
<feature type="domain" description="Reverse transcriptase RNase H-like" evidence="8">
    <location>
        <begin position="133"/>
        <end position="237"/>
    </location>
</feature>
<dbReference type="InterPro" id="IPR041373">
    <property type="entry name" value="RT_RNaseH"/>
</dbReference>
<dbReference type="OrthoDB" id="775972at2759"/>
<keyword evidence="10" id="KW-1185">Reference proteome</keyword>
<protein>
    <recommendedName>
        <fullName evidence="8">Reverse transcriptase RNase H-like domain-containing protein</fullName>
    </recommendedName>
</protein>
<dbReference type="GO" id="GO:0004519">
    <property type="term" value="F:endonuclease activity"/>
    <property type="evidence" value="ECO:0007669"/>
    <property type="project" value="UniProtKB-KW"/>
</dbReference>
<dbReference type="Pfam" id="PF17917">
    <property type="entry name" value="RT_RNaseH"/>
    <property type="match status" value="1"/>
</dbReference>
<keyword evidence="3" id="KW-0540">Nuclease</keyword>
<evidence type="ECO:0000259" key="8">
    <source>
        <dbReference type="Pfam" id="PF17917"/>
    </source>
</evidence>
<evidence type="ECO:0000256" key="2">
    <source>
        <dbReference type="ARBA" id="ARBA00022695"/>
    </source>
</evidence>
<keyword evidence="5" id="KW-0378">Hydrolase</keyword>
<feature type="region of interest" description="Disordered" evidence="7">
    <location>
        <begin position="463"/>
        <end position="486"/>
    </location>
</feature>
<evidence type="ECO:0000256" key="4">
    <source>
        <dbReference type="ARBA" id="ARBA00022759"/>
    </source>
</evidence>
<name>A0A9Q1IMS5_SYNKA</name>
<dbReference type="PANTHER" id="PTHR37984">
    <property type="entry name" value="PROTEIN CBG26694"/>
    <property type="match status" value="1"/>
</dbReference>
<keyword evidence="4" id="KW-0255">Endonuclease</keyword>
<evidence type="ECO:0000313" key="9">
    <source>
        <dbReference type="EMBL" id="KAJ8347758.1"/>
    </source>
</evidence>
<proteinExistence type="predicted"/>
<evidence type="ECO:0000256" key="5">
    <source>
        <dbReference type="ARBA" id="ARBA00022801"/>
    </source>
</evidence>
<dbReference type="Gene3D" id="3.10.10.10">
    <property type="entry name" value="HIV Type 1 Reverse Transcriptase, subunit A, domain 1"/>
    <property type="match status" value="1"/>
</dbReference>
<keyword evidence="2" id="KW-0548">Nucleotidyltransferase</keyword>
<keyword evidence="6" id="KW-0695">RNA-directed DNA polymerase</keyword>
<gene>
    <name evidence="9" type="ORF">SKAU_G00263470</name>
</gene>
<dbReference type="AlphaFoldDB" id="A0A9Q1IMS5"/>
<dbReference type="PANTHER" id="PTHR37984:SF15">
    <property type="entry name" value="INTEGRASE CATALYTIC DOMAIN-CONTAINING PROTEIN"/>
    <property type="match status" value="1"/>
</dbReference>
<feature type="compositionally biased region" description="Polar residues" evidence="7">
    <location>
        <begin position="532"/>
        <end position="559"/>
    </location>
</feature>
<dbReference type="GO" id="GO:0016787">
    <property type="term" value="F:hydrolase activity"/>
    <property type="evidence" value="ECO:0007669"/>
    <property type="project" value="UniProtKB-KW"/>
</dbReference>
<evidence type="ECO:0000256" key="7">
    <source>
        <dbReference type="SAM" id="MobiDB-lite"/>
    </source>
</evidence>
<sequence length="579" mass="65617">MTDFYIVKTGTPILGMDLVTALQLHFKGGQVIPETETVKVCATLCQPDTHRKQESESPIAFGCAKDFVHKVKIRPEVKPVQQKLRRLPLSVREAVSQELRNLEQHGIIERIDASEWVSPIVVTKKKSGDIHIKSTIISTDASDYGVGAVLTQLDSNGAEQTVAFASRSLSDAERKYSIVEKEALACVWAAEKWRTWLWGRRFLLRTDHQALTTLLTTKGNNRAGLRIARWSARLMEFDYDVEYRTGSLNHVADCLSRLPLPETDTACAEELESVAAILTDLYAVSEGDFQSGCRACPMLTKLRVQIQKGWPSHKATLDPELQPFFSIRHELVVMNDCIVRGTHRLLVPESLQKRLIDIAHETHQAAAWEKVSVDIVGPFEIAPPDCRFAITMVDYYREPWKSFLRTYLMDYRATPHSTTGVSPSELLHGRRMRTKLEVIDMPVPPSDRHAMRERVLDKQRKMKEYTDAKRHAKSTDLHPGDEVRVRKPWRVKKGELKFSKPRTVVTKRGPNTYLLDDGRIWNASHLSALSELSTDSDSNKTMDCNTGTDQPPSTDSDSQPRPARIRNPPGWTKDFVMDK</sequence>